<dbReference type="Pfam" id="PF04235">
    <property type="entry name" value="DUF418"/>
    <property type="match status" value="1"/>
</dbReference>
<evidence type="ECO:0000256" key="1">
    <source>
        <dbReference type="SAM" id="Phobius"/>
    </source>
</evidence>
<keyword evidence="1" id="KW-0812">Transmembrane</keyword>
<name>A0ABT3DRQ5_9XANT</name>
<dbReference type="Proteomes" id="UP001320843">
    <property type="component" value="Unassembled WGS sequence"/>
</dbReference>
<dbReference type="PANTHER" id="PTHR30590:SF2">
    <property type="entry name" value="INNER MEMBRANE PROTEIN"/>
    <property type="match status" value="1"/>
</dbReference>
<sequence>MPLRTPAAFLIAARDIAGLPPGAALATSAPVLQPVAPAERIATLDVLRGFALLGILLMNIEGFVGPLDAAMTGLDPALRGADRIADALVYILVQGKFYTLFSLLFGMGFAVMAQRAEIARRPFGGFFLRRSAGLLLIGLLHAVLLWSGDILVSYALLAFMLLAFREAPTRWLPGMALVVYLFAPALWLLIGAAAWAAQADPHGAAQWHRDMAEQAQRGAAALAQQREVFGHGSYAQATAQRARDLVESLSVLVFNAPTIFGMFLLGAWCVRSGLAAQPQRFPRLLAVLRWGVLPLGLGLMLLSFRLEPWMDPARLDLRLTCAYALASVAGGLMALGYAAWLVRAAPALQWLAPAGRMALSNYLLQSLVCTTLFYGYGFGYFERLPRAWQIPFAVALFAMQVALSHWWLQRFRFGPVEWLWRSASYLRWQPMRRRDAA</sequence>
<accession>A0ABT3DRQ5</accession>
<dbReference type="InterPro" id="IPR052529">
    <property type="entry name" value="Bact_Transport_Assoc"/>
</dbReference>
<protein>
    <recommendedName>
        <fullName evidence="2">DUF418 domain-containing protein</fullName>
    </recommendedName>
</protein>
<evidence type="ECO:0000313" key="4">
    <source>
        <dbReference type="Proteomes" id="UP001320843"/>
    </source>
</evidence>
<keyword evidence="4" id="KW-1185">Reference proteome</keyword>
<feature type="transmembrane region" description="Helical" evidence="1">
    <location>
        <begin position="50"/>
        <end position="67"/>
    </location>
</feature>
<gene>
    <name evidence="3" type="ORF">NB700_000744</name>
</gene>
<keyword evidence="1" id="KW-1133">Transmembrane helix</keyword>
<dbReference type="PANTHER" id="PTHR30590">
    <property type="entry name" value="INNER MEMBRANE PROTEIN"/>
    <property type="match status" value="1"/>
</dbReference>
<dbReference type="EMBL" id="JANFWR010000004">
    <property type="protein sequence ID" value="MCW0398188.1"/>
    <property type="molecule type" value="Genomic_DNA"/>
</dbReference>
<feature type="domain" description="DUF418" evidence="2">
    <location>
        <begin position="270"/>
        <end position="426"/>
    </location>
</feature>
<evidence type="ECO:0000259" key="2">
    <source>
        <dbReference type="Pfam" id="PF04235"/>
    </source>
</evidence>
<feature type="transmembrane region" description="Helical" evidence="1">
    <location>
        <begin position="176"/>
        <end position="197"/>
    </location>
</feature>
<comment type="caution">
    <text evidence="3">The sequence shown here is derived from an EMBL/GenBank/DDBJ whole genome shotgun (WGS) entry which is preliminary data.</text>
</comment>
<keyword evidence="1" id="KW-0472">Membrane</keyword>
<dbReference type="InterPro" id="IPR007349">
    <property type="entry name" value="DUF418"/>
</dbReference>
<feature type="transmembrane region" description="Helical" evidence="1">
    <location>
        <begin position="282"/>
        <end position="302"/>
    </location>
</feature>
<feature type="transmembrane region" description="Helical" evidence="1">
    <location>
        <begin position="133"/>
        <end position="164"/>
    </location>
</feature>
<feature type="transmembrane region" description="Helical" evidence="1">
    <location>
        <begin position="322"/>
        <end position="342"/>
    </location>
</feature>
<feature type="transmembrane region" description="Helical" evidence="1">
    <location>
        <begin position="249"/>
        <end position="270"/>
    </location>
</feature>
<feature type="transmembrane region" description="Helical" evidence="1">
    <location>
        <begin position="88"/>
        <end position="113"/>
    </location>
</feature>
<proteinExistence type="predicted"/>
<feature type="transmembrane region" description="Helical" evidence="1">
    <location>
        <begin position="387"/>
        <end position="408"/>
    </location>
</feature>
<evidence type="ECO:0000313" key="3">
    <source>
        <dbReference type="EMBL" id="MCW0398188.1"/>
    </source>
</evidence>
<reference evidence="3 4" key="1">
    <citation type="submission" date="2022-06" db="EMBL/GenBank/DDBJ databases">
        <title>Dynamics of rice microbiomes reveals core vertical transmitted seed endophytes.</title>
        <authorList>
            <person name="Liao K."/>
            <person name="Zhang X."/>
        </authorList>
    </citation>
    <scope>NUCLEOTIDE SEQUENCE [LARGE SCALE GENOMIC DNA]</scope>
    <source>
        <strain evidence="3 4">YT10-10-1</strain>
    </source>
</reference>
<feature type="transmembrane region" description="Helical" evidence="1">
    <location>
        <begin position="362"/>
        <end position="381"/>
    </location>
</feature>
<organism evidence="3 4">
    <name type="scientific">Xanthomonas sacchari</name>
    <dbReference type="NCBI Taxonomy" id="56458"/>
    <lineage>
        <taxon>Bacteria</taxon>
        <taxon>Pseudomonadati</taxon>
        <taxon>Pseudomonadota</taxon>
        <taxon>Gammaproteobacteria</taxon>
        <taxon>Lysobacterales</taxon>
        <taxon>Lysobacteraceae</taxon>
        <taxon>Xanthomonas</taxon>
    </lineage>
</organism>